<comment type="caution">
    <text evidence="1">The sequence shown here is derived from an EMBL/GenBank/DDBJ whole genome shotgun (WGS) entry which is preliminary data.</text>
</comment>
<dbReference type="EMBL" id="JBEPLM010000020">
    <property type="protein sequence ID" value="MET3597142.1"/>
    <property type="molecule type" value="Genomic_DNA"/>
</dbReference>
<keyword evidence="2" id="KW-1185">Reference proteome</keyword>
<evidence type="ECO:0000313" key="1">
    <source>
        <dbReference type="EMBL" id="MET3597142.1"/>
    </source>
</evidence>
<organism evidence="1 2">
    <name type="scientific">Mesorhizobium shonense</name>
    <dbReference type="NCBI Taxonomy" id="1209948"/>
    <lineage>
        <taxon>Bacteria</taxon>
        <taxon>Pseudomonadati</taxon>
        <taxon>Pseudomonadota</taxon>
        <taxon>Alphaproteobacteria</taxon>
        <taxon>Hyphomicrobiales</taxon>
        <taxon>Phyllobacteriaceae</taxon>
        <taxon>Mesorhizobium</taxon>
    </lineage>
</organism>
<protein>
    <submittedName>
        <fullName evidence="1">Uncharacterized protein</fullName>
    </submittedName>
</protein>
<reference evidence="1 2" key="1">
    <citation type="submission" date="2024-06" db="EMBL/GenBank/DDBJ databases">
        <title>Genomic Encyclopedia of Type Strains, Phase IV (KMG-IV): sequencing the most valuable type-strain genomes for metagenomic binning, comparative biology and taxonomic classification.</title>
        <authorList>
            <person name="Goeker M."/>
        </authorList>
    </citation>
    <scope>NUCLEOTIDE SEQUENCE [LARGE SCALE GENOMIC DNA]</scope>
    <source>
        <strain evidence="1 2">DSM 29846</strain>
    </source>
</reference>
<dbReference type="Proteomes" id="UP001549036">
    <property type="component" value="Unassembled WGS sequence"/>
</dbReference>
<sequence>MGQISDFGPTKTNKLNALVAVLWAPPKRLIPRIAVINGRNSNSHDFLSSYQDVIWRQRAYSQACRPDTAVSASAGASSLA</sequence>
<proteinExistence type="predicted"/>
<accession>A0ABV2I499</accession>
<gene>
    <name evidence="1" type="ORF">ABID26_006566</name>
</gene>
<name>A0ABV2I499_9HYPH</name>
<dbReference type="RefSeq" id="WP_354417648.1">
    <property type="nucleotide sequence ID" value="NZ_JBEPLM010000020.1"/>
</dbReference>
<evidence type="ECO:0000313" key="2">
    <source>
        <dbReference type="Proteomes" id="UP001549036"/>
    </source>
</evidence>